<protein>
    <submittedName>
        <fullName evidence="2">Uu.00g117020.m01.CDS01</fullName>
    </submittedName>
</protein>
<dbReference type="InterPro" id="IPR005198">
    <property type="entry name" value="Glyco_hydro_76"/>
</dbReference>
<dbReference type="AlphaFoldDB" id="A0AAI8VG69"/>
<evidence type="ECO:0000313" key="2">
    <source>
        <dbReference type="EMBL" id="CAJ2504308.1"/>
    </source>
</evidence>
<comment type="caution">
    <text evidence="2">The sequence shown here is derived from an EMBL/GenBank/DDBJ whole genome shotgun (WGS) entry which is preliminary data.</text>
</comment>
<evidence type="ECO:0000256" key="1">
    <source>
        <dbReference type="SAM" id="SignalP"/>
    </source>
</evidence>
<sequence>MRLVEIMLTASCLATGALSASSTSSADHYQSSAEAALTKLQTWYNEDTGQWKSYTPSWWQSANQLTTLLDMVRLGSSEAAKIADTVVPNTFHRNGDHAFKNAYYDDEGWWAVAWMRAYEVTHNKDYLETAEGLFKDMTGGWGTNCSADGGLWWDKDHTDISPISNTLFIQVAAWLANRVPEDRKQYYADWAVKAWGIFRGSEMYWPEKHLVGGGIDIETCHTRETTWGYTYYDGTLISALCGLTVATGKEEYRDEAHLIAAAVMDTMSEDGELQEQHISQAHPGQAAPQWKGIFMRGLLHLHQQSPRPEYKAFAQKSADSILANDKNDEGALGPDWNGPFYGPANASPHSSAMDAVVAAWGASM</sequence>
<dbReference type="Proteomes" id="UP001295740">
    <property type="component" value="Unassembled WGS sequence"/>
</dbReference>
<name>A0AAI8VG69_9PEZI</name>
<reference evidence="2" key="1">
    <citation type="submission" date="2023-10" db="EMBL/GenBank/DDBJ databases">
        <authorList>
            <person name="Hackl T."/>
        </authorList>
    </citation>
    <scope>NUCLEOTIDE SEQUENCE</scope>
</reference>
<dbReference type="InterPro" id="IPR008928">
    <property type="entry name" value="6-hairpin_glycosidase_sf"/>
</dbReference>
<organism evidence="2 3">
    <name type="scientific">Anthostomella pinea</name>
    <dbReference type="NCBI Taxonomy" id="933095"/>
    <lineage>
        <taxon>Eukaryota</taxon>
        <taxon>Fungi</taxon>
        <taxon>Dikarya</taxon>
        <taxon>Ascomycota</taxon>
        <taxon>Pezizomycotina</taxon>
        <taxon>Sordariomycetes</taxon>
        <taxon>Xylariomycetidae</taxon>
        <taxon>Xylariales</taxon>
        <taxon>Xylariaceae</taxon>
        <taxon>Anthostomella</taxon>
    </lineage>
</organism>
<dbReference type="InterPro" id="IPR053169">
    <property type="entry name" value="MUG_Protein"/>
</dbReference>
<dbReference type="PANTHER" id="PTHR47791:SF1">
    <property type="entry name" value="ENDO MANNANASE, GH76 FAMILY (EUROFUNG)"/>
    <property type="match status" value="1"/>
</dbReference>
<dbReference type="Pfam" id="PF03663">
    <property type="entry name" value="Glyco_hydro_76"/>
    <property type="match status" value="1"/>
</dbReference>
<feature type="signal peptide" evidence="1">
    <location>
        <begin position="1"/>
        <end position="19"/>
    </location>
</feature>
<dbReference type="GO" id="GO:0005975">
    <property type="term" value="P:carbohydrate metabolic process"/>
    <property type="evidence" value="ECO:0007669"/>
    <property type="project" value="InterPro"/>
</dbReference>
<feature type="chain" id="PRO_5042574093" evidence="1">
    <location>
        <begin position="20"/>
        <end position="364"/>
    </location>
</feature>
<dbReference type="EMBL" id="CAUWAG010000006">
    <property type="protein sequence ID" value="CAJ2504308.1"/>
    <property type="molecule type" value="Genomic_DNA"/>
</dbReference>
<keyword evidence="1" id="KW-0732">Signal</keyword>
<dbReference type="PANTHER" id="PTHR47791">
    <property type="entry name" value="MEIOTICALLY UP-REGULATED GENE 191 PROTEIN"/>
    <property type="match status" value="1"/>
</dbReference>
<dbReference type="Gene3D" id="1.50.10.20">
    <property type="match status" value="1"/>
</dbReference>
<gene>
    <name evidence="2" type="ORF">KHLLAP_LOCUS4776</name>
</gene>
<evidence type="ECO:0000313" key="3">
    <source>
        <dbReference type="Proteomes" id="UP001295740"/>
    </source>
</evidence>
<proteinExistence type="predicted"/>
<keyword evidence="3" id="KW-1185">Reference proteome</keyword>
<accession>A0AAI8VG69</accession>
<dbReference type="SUPFAM" id="SSF48208">
    <property type="entry name" value="Six-hairpin glycosidases"/>
    <property type="match status" value="1"/>
</dbReference>